<dbReference type="CDD" id="cd00077">
    <property type="entry name" value="HDc"/>
    <property type="match status" value="1"/>
</dbReference>
<dbReference type="GO" id="GO:0008832">
    <property type="term" value="F:dGTPase activity"/>
    <property type="evidence" value="ECO:0007669"/>
    <property type="project" value="TreeGrafter"/>
</dbReference>
<dbReference type="PANTHER" id="PTHR11373:SF32">
    <property type="entry name" value="DEOXYGUANOSINETRIPHOSPHATE TRIPHOSPHOHYDROLASE"/>
    <property type="match status" value="1"/>
</dbReference>
<sequence>MGQRLRVSARLERIFGDLPKNPPDVRTPTQRDRDRILYTAEFRRLAAVTQVVGSHETELFHNRLTHTLKVAQIGRRIAERLQGEGHDVDPDAVEAAALAHDIGHPPFGHIAEEKLDELMRTGPVPVADGFEGNAQSFRVITRLATHSGDHSGLNLTRVSLQGLTKYPWLRAAEGKRHRKYGSYEDDRAVFDWSREGLAADRVDEQTPEAAIMDWADDVAYAIHDLEDFYRAGFVPLDRLARDAPSQDRFLERTLERWREQDKEYTEAEWDSCEQIARTVLFKEFPTEMPGPSLLTRYSTLKTNQFVSGIGIEDGIAVLDSGYQDQLNLLKSLTWTYVIESPSLAAQQEGQRRIVTVLFHYFCDVAASNPTLLPPWASAILASGSGSDAELKRAACDVVANLSESQAHALHARVTGSHSGSIYEAISR</sequence>
<dbReference type="NCBIfam" id="TIGR01353">
    <property type="entry name" value="dGTP_triPase"/>
    <property type="match status" value="1"/>
</dbReference>
<evidence type="ECO:0000313" key="3">
    <source>
        <dbReference type="EMBL" id="THG33205.1"/>
    </source>
</evidence>
<dbReference type="SUPFAM" id="SSF109604">
    <property type="entry name" value="HD-domain/PDEase-like"/>
    <property type="match status" value="1"/>
</dbReference>
<evidence type="ECO:0000259" key="2">
    <source>
        <dbReference type="PROSITE" id="PS51831"/>
    </source>
</evidence>
<keyword evidence="4" id="KW-1185">Reference proteome</keyword>
<evidence type="ECO:0000256" key="1">
    <source>
        <dbReference type="ARBA" id="ARBA00022801"/>
    </source>
</evidence>
<comment type="caution">
    <text evidence="3">The sequence shown here is derived from an EMBL/GenBank/DDBJ whole genome shotgun (WGS) entry which is preliminary data.</text>
</comment>
<dbReference type="AlphaFoldDB" id="A0A4S4FTW1"/>
<accession>A0A4S4FTW1</accession>
<dbReference type="PROSITE" id="PS51831">
    <property type="entry name" value="HD"/>
    <property type="match status" value="1"/>
</dbReference>
<dbReference type="InterPro" id="IPR050135">
    <property type="entry name" value="dGTPase-like"/>
</dbReference>
<dbReference type="InterPro" id="IPR006261">
    <property type="entry name" value="dGTPase"/>
</dbReference>
<feature type="domain" description="HD" evidence="2">
    <location>
        <begin position="63"/>
        <end position="221"/>
    </location>
</feature>
<gene>
    <name evidence="3" type="primary">dgt</name>
    <name evidence="3" type="ORF">E6C64_02295</name>
</gene>
<dbReference type="InterPro" id="IPR026875">
    <property type="entry name" value="PHydrolase_assoc_dom"/>
</dbReference>
<evidence type="ECO:0000313" key="4">
    <source>
        <dbReference type="Proteomes" id="UP000309133"/>
    </source>
</evidence>
<protein>
    <submittedName>
        <fullName evidence="3">DNTP triphosphohydrolase</fullName>
    </submittedName>
</protein>
<proteinExistence type="predicted"/>
<dbReference type="InterPro" id="IPR003607">
    <property type="entry name" value="HD/PDEase_dom"/>
</dbReference>
<dbReference type="EMBL" id="SSSM01000001">
    <property type="protein sequence ID" value="THG33205.1"/>
    <property type="molecule type" value="Genomic_DNA"/>
</dbReference>
<name>A0A4S4FTW1_9MICO</name>
<dbReference type="SMART" id="SM00471">
    <property type="entry name" value="HDc"/>
    <property type="match status" value="1"/>
</dbReference>
<dbReference type="PANTHER" id="PTHR11373">
    <property type="entry name" value="DEOXYNUCLEOSIDE TRIPHOSPHATE TRIPHOSPHOHYDROLASE"/>
    <property type="match status" value="1"/>
</dbReference>
<dbReference type="Pfam" id="PF13286">
    <property type="entry name" value="HD_assoc"/>
    <property type="match status" value="1"/>
</dbReference>
<dbReference type="GO" id="GO:0006203">
    <property type="term" value="P:dGTP catabolic process"/>
    <property type="evidence" value="ECO:0007669"/>
    <property type="project" value="TreeGrafter"/>
</dbReference>
<dbReference type="Proteomes" id="UP000309133">
    <property type="component" value="Unassembled WGS sequence"/>
</dbReference>
<dbReference type="Gene3D" id="1.10.3210.10">
    <property type="entry name" value="Hypothetical protein af1432"/>
    <property type="match status" value="1"/>
</dbReference>
<keyword evidence="1 3" id="KW-0378">Hydrolase</keyword>
<dbReference type="Pfam" id="PF01966">
    <property type="entry name" value="HD"/>
    <property type="match status" value="1"/>
</dbReference>
<reference evidence="3 4" key="1">
    <citation type="submission" date="2019-04" db="EMBL/GenBank/DDBJ databases">
        <authorList>
            <person name="Jiang L."/>
        </authorList>
    </citation>
    <scope>NUCLEOTIDE SEQUENCE [LARGE SCALE GENOMIC DNA]</scope>
    <source>
        <strain evidence="3 4">YIM 131853</strain>
    </source>
</reference>
<organism evidence="3 4">
    <name type="scientific">Naasia lichenicola</name>
    <dbReference type="NCBI Taxonomy" id="2565933"/>
    <lineage>
        <taxon>Bacteria</taxon>
        <taxon>Bacillati</taxon>
        <taxon>Actinomycetota</taxon>
        <taxon>Actinomycetes</taxon>
        <taxon>Micrococcales</taxon>
        <taxon>Microbacteriaceae</taxon>
        <taxon>Naasia</taxon>
    </lineage>
</organism>
<dbReference type="InterPro" id="IPR006674">
    <property type="entry name" value="HD_domain"/>
</dbReference>